<feature type="compositionally biased region" description="Low complexity" evidence="1">
    <location>
        <begin position="23"/>
        <end position="43"/>
    </location>
</feature>
<evidence type="ECO:0000313" key="4">
    <source>
        <dbReference type="EMBL" id="MBS4104096.1"/>
    </source>
</evidence>
<dbReference type="EMBL" id="LR131273">
    <property type="protein sequence ID" value="VDR41465.1"/>
    <property type="molecule type" value="Genomic_DNA"/>
</dbReference>
<sequence>MNSDGTGNQPNSGPGGQWGGPASGDPQQGNPQYGHQPGQPQYPFGDPWAHPQGQAYPGYDQQGYAQPGYAQQGFGQQGFGQQGFAQPGYGRPAPGWGAPAPDVKVGVIPLRPLDLGAIYGGAIAAIRRSPGVMVGLTAVFVVITQLITFLAQIPLTRISVDPDAESDDVLADLGMAAGASAGVGLISGIVTLFLTGVLTVAVARSVMGDRTGPGQALRALGPRILPLIGLSILQFLAVLLPAALVAGVVVVLGATAGEAGPIVAVLVALLFLLALAAGYLALIPTFTLAYPAVVLEGVGPIAALKRGYELQKPGFWRVLGILLLTYLITGIVTIIVSIPFMIVGAIIDGGDGQDTLAALTVPALAVTTVGAAIGQLVTAPFLAGVQTLLYVDQRMRNEQFDQVLRDEAIRRWQTGSAAVPTDALWLQKPQPAPSTWY</sequence>
<gene>
    <name evidence="4" type="ORF">KFZ73_23020</name>
    <name evidence="5" type="ORF">NCTC10741_04638</name>
</gene>
<feature type="region of interest" description="Disordered" evidence="1">
    <location>
        <begin position="1"/>
        <end position="96"/>
    </location>
</feature>
<feature type="transmembrane region" description="Helical" evidence="2">
    <location>
        <begin position="314"/>
        <end position="347"/>
    </location>
</feature>
<feature type="compositionally biased region" description="Low complexity" evidence="1">
    <location>
        <begin position="1"/>
        <end position="12"/>
    </location>
</feature>
<reference evidence="4 7" key="2">
    <citation type="submission" date="2021-04" db="EMBL/GenBank/DDBJ databases">
        <title>Whole genome sequence analysis of a thiophenic sulfur metabolizing bacteria.</title>
        <authorList>
            <person name="Akhtar N."/>
            <person name="Akram J."/>
            <person name="Aslam A."/>
        </authorList>
    </citation>
    <scope>NUCLEOTIDE SEQUENCE [LARGE SCALE GENOMIC DNA]</scope>
    <source>
        <strain evidence="4 7">3OW</strain>
    </source>
</reference>
<feature type="transmembrane region" description="Helical" evidence="2">
    <location>
        <begin position="262"/>
        <end position="282"/>
    </location>
</feature>
<keyword evidence="2" id="KW-0472">Membrane</keyword>
<name>A0A3P8L6A6_TSUPA</name>
<accession>A0A3P8L6A6</accession>
<dbReference type="PANTHER" id="PTHR33133:SF1">
    <property type="entry name" value="EXPRESSED PROTEIN-RELATED"/>
    <property type="match status" value="1"/>
</dbReference>
<evidence type="ECO:0000256" key="1">
    <source>
        <dbReference type="SAM" id="MobiDB-lite"/>
    </source>
</evidence>
<feature type="compositionally biased region" description="Gly residues" evidence="1">
    <location>
        <begin position="13"/>
        <end position="22"/>
    </location>
</feature>
<keyword evidence="2" id="KW-1133">Transmembrane helix</keyword>
<evidence type="ECO:0000313" key="5">
    <source>
        <dbReference type="EMBL" id="VDR41465.1"/>
    </source>
</evidence>
<feature type="transmembrane region" description="Helical" evidence="2">
    <location>
        <begin position="173"/>
        <end position="203"/>
    </location>
</feature>
<dbReference type="Pfam" id="PF25231">
    <property type="entry name" value="DUF7847"/>
    <property type="match status" value="1"/>
</dbReference>
<evidence type="ECO:0000256" key="2">
    <source>
        <dbReference type="SAM" id="Phobius"/>
    </source>
</evidence>
<keyword evidence="2" id="KW-0812">Transmembrane</keyword>
<dbReference type="RefSeq" id="WP_126198559.1">
    <property type="nucleotide sequence ID" value="NZ_CP085954.1"/>
</dbReference>
<feature type="transmembrane region" description="Helical" evidence="2">
    <location>
        <begin position="132"/>
        <end position="153"/>
    </location>
</feature>
<proteinExistence type="predicted"/>
<evidence type="ECO:0000313" key="7">
    <source>
        <dbReference type="Proteomes" id="UP000676853"/>
    </source>
</evidence>
<dbReference type="Proteomes" id="UP000271626">
    <property type="component" value="Chromosome"/>
</dbReference>
<dbReference type="AlphaFoldDB" id="A0A3P8L6A6"/>
<feature type="compositionally biased region" description="Low complexity" evidence="1">
    <location>
        <begin position="82"/>
        <end position="96"/>
    </location>
</feature>
<dbReference type="Proteomes" id="UP000676853">
    <property type="component" value="Unassembled WGS sequence"/>
</dbReference>
<feature type="transmembrane region" description="Helical" evidence="2">
    <location>
        <begin position="359"/>
        <end position="391"/>
    </location>
</feature>
<feature type="transmembrane region" description="Helical" evidence="2">
    <location>
        <begin position="224"/>
        <end position="256"/>
    </location>
</feature>
<evidence type="ECO:0000259" key="3">
    <source>
        <dbReference type="Pfam" id="PF25231"/>
    </source>
</evidence>
<dbReference type="InterPro" id="IPR057169">
    <property type="entry name" value="DUF7847"/>
</dbReference>
<dbReference type="EMBL" id="JAGXOE010000107">
    <property type="protein sequence ID" value="MBS4104096.1"/>
    <property type="molecule type" value="Genomic_DNA"/>
</dbReference>
<evidence type="ECO:0000313" key="6">
    <source>
        <dbReference type="Proteomes" id="UP000271626"/>
    </source>
</evidence>
<dbReference type="OrthoDB" id="121140at2"/>
<feature type="compositionally biased region" description="Low complexity" evidence="1">
    <location>
        <begin position="51"/>
        <end position="74"/>
    </location>
</feature>
<organism evidence="5 6">
    <name type="scientific">Tsukamurella paurometabola</name>
    <name type="common">Corynebacterium paurometabolum</name>
    <dbReference type="NCBI Taxonomy" id="2061"/>
    <lineage>
        <taxon>Bacteria</taxon>
        <taxon>Bacillati</taxon>
        <taxon>Actinomycetota</taxon>
        <taxon>Actinomycetes</taxon>
        <taxon>Mycobacteriales</taxon>
        <taxon>Tsukamurellaceae</taxon>
        <taxon>Tsukamurella</taxon>
    </lineage>
</organism>
<keyword evidence="7" id="KW-1185">Reference proteome</keyword>
<dbReference type="PANTHER" id="PTHR33133">
    <property type="entry name" value="OS08G0107100 PROTEIN-RELATED"/>
    <property type="match status" value="1"/>
</dbReference>
<feature type="domain" description="DUF7847" evidence="3">
    <location>
        <begin position="116"/>
        <end position="390"/>
    </location>
</feature>
<reference evidence="5 6" key="1">
    <citation type="submission" date="2018-12" db="EMBL/GenBank/DDBJ databases">
        <authorList>
            <consortium name="Pathogen Informatics"/>
        </authorList>
    </citation>
    <scope>NUCLEOTIDE SEQUENCE [LARGE SCALE GENOMIC DNA]</scope>
    <source>
        <strain evidence="5 6">NCTC10741</strain>
    </source>
</reference>
<protein>
    <recommendedName>
        <fullName evidence="3">DUF7847 domain-containing protein</fullName>
    </recommendedName>
</protein>